<dbReference type="Proteomes" id="UP001549921">
    <property type="component" value="Unassembled WGS sequence"/>
</dbReference>
<feature type="compositionally biased region" description="Polar residues" evidence="1">
    <location>
        <begin position="105"/>
        <end position="116"/>
    </location>
</feature>
<evidence type="ECO:0000313" key="2">
    <source>
        <dbReference type="EMBL" id="KAL0809089.1"/>
    </source>
</evidence>
<comment type="caution">
    <text evidence="2">The sequence shown here is derived from an EMBL/GenBank/DDBJ whole genome shotgun (WGS) entry which is preliminary data.</text>
</comment>
<protein>
    <recommendedName>
        <fullName evidence="4">C2H2-type domain-containing protein</fullName>
    </recommendedName>
</protein>
<dbReference type="EMBL" id="JBEDNZ010000030">
    <property type="protein sequence ID" value="KAL0809089.1"/>
    <property type="molecule type" value="Genomic_DNA"/>
</dbReference>
<name>A0ABD0S4T6_LOXSC</name>
<evidence type="ECO:0000313" key="3">
    <source>
        <dbReference type="Proteomes" id="UP001549921"/>
    </source>
</evidence>
<evidence type="ECO:0008006" key="4">
    <source>
        <dbReference type="Google" id="ProtNLM"/>
    </source>
</evidence>
<evidence type="ECO:0000256" key="1">
    <source>
        <dbReference type="SAM" id="MobiDB-lite"/>
    </source>
</evidence>
<proteinExistence type="predicted"/>
<feature type="region of interest" description="Disordered" evidence="1">
    <location>
        <begin position="201"/>
        <end position="225"/>
    </location>
</feature>
<reference evidence="2 3" key="1">
    <citation type="submission" date="2024-06" db="EMBL/GenBank/DDBJ databases">
        <title>A chromosome-level genome assembly of beet webworm, Loxostege sticticalis.</title>
        <authorList>
            <person name="Zhang Y."/>
        </authorList>
    </citation>
    <scope>NUCLEOTIDE SEQUENCE [LARGE SCALE GENOMIC DNA]</scope>
    <source>
        <strain evidence="2">AQ028</strain>
        <tissue evidence="2">Male pupae</tissue>
    </source>
</reference>
<organism evidence="2 3">
    <name type="scientific">Loxostege sticticalis</name>
    <name type="common">Beet webworm moth</name>
    <dbReference type="NCBI Taxonomy" id="481309"/>
    <lineage>
        <taxon>Eukaryota</taxon>
        <taxon>Metazoa</taxon>
        <taxon>Ecdysozoa</taxon>
        <taxon>Arthropoda</taxon>
        <taxon>Hexapoda</taxon>
        <taxon>Insecta</taxon>
        <taxon>Pterygota</taxon>
        <taxon>Neoptera</taxon>
        <taxon>Endopterygota</taxon>
        <taxon>Lepidoptera</taxon>
        <taxon>Glossata</taxon>
        <taxon>Ditrysia</taxon>
        <taxon>Pyraloidea</taxon>
        <taxon>Crambidae</taxon>
        <taxon>Pyraustinae</taxon>
        <taxon>Loxostege</taxon>
    </lineage>
</organism>
<accession>A0ABD0S4T6</accession>
<feature type="region of interest" description="Disordered" evidence="1">
    <location>
        <begin position="77"/>
        <end position="127"/>
    </location>
</feature>
<gene>
    <name evidence="2" type="ORF">ABMA28_012717</name>
</gene>
<feature type="region of interest" description="Disordered" evidence="1">
    <location>
        <begin position="37"/>
        <end position="57"/>
    </location>
</feature>
<sequence length="644" mass="73781">MAFSFRKMLSNITYFKKPGEDDMSDEVDKTTLVSETESQKINFDRAEPDSTSKQCATSLKLPNSLKTYTSTKSSLSDTDLLSLNSEGPSKKERRKKKLKLDIKKASQSMSEAIDQTSSNNSNNVENTPKHILLDSKSADLFSQHFRGFDFNHSFDIFDAMSESSSIVEEENLDIESLSDRSETDITLESDDNEEVKMCRKVEPEPREDNQLVPSASPESFGDVEVDKNEEDRISLLLSYQMKLEKLECFLKKMLNEFQFHIEVSKVFHCRSVVTTLPGTDVTNIPKMLGEVTYIDNVDRGVSPSGSWNIIMEKEDDETKFKVRKQLLSMKHCIDDFVDIYLQNQDRHVEKKCKKLLPRNRRSITFDLHKGHRHQKRLSNKKKFKHFDFPDFRDAMISLFSPEHVKEDTTITNVTKVSEHDDDYMSKCVCRCQRHRSPSTATDSGLTTKNDQSLSSQSITSSIGNFSLDSSTLTAYSESLDLIVSYNSFQDTSLYSTLLQKAAIERITFYVQVHSIQLKCEQSDQDFESKNVITFHCPACKSIENEENGLLKHILSQRHCEKIHFLYKTAYIKKCVSAGKEIQPSTVLNPMKMYRDDNKIVCFGDAMYACSLCFENLIVGESVLMAHCSDPEHVERRDKLFEIVE</sequence>
<dbReference type="AlphaFoldDB" id="A0ABD0S4T6"/>